<sequence length="248" mass="26286">MPSYVIIGASRGIGYQFLKTLSADSSNTVIGTARNVSATESQLLKDGIKNVSIVSAEMDVAASMSAAAAVVAKITDSVDYLIINGGYISDHTAFISPTGYTTQEALFAEEFDKCMHTNTVGILYTVNAFLPLVKKSSVKKVTVISSGHADLEAVLEAEIVDAVPYALSKAAVNILVAKYAMELRGEGITFLSLSPGFVMTRAEDALKPGFTGPISPAESVDKCLSVIDQVGIEQTGQFLSHHGDKEWL</sequence>
<dbReference type="InterPro" id="IPR002347">
    <property type="entry name" value="SDR_fam"/>
</dbReference>
<dbReference type="Pfam" id="PF00106">
    <property type="entry name" value="adh_short"/>
    <property type="match status" value="1"/>
</dbReference>
<dbReference type="OrthoDB" id="7289984at2759"/>
<dbReference type="PANTHER" id="PTHR45458">
    <property type="entry name" value="SHORT-CHAIN DEHYDROGENASE/REDUCTASE SDR"/>
    <property type="match status" value="1"/>
</dbReference>
<accession>A0A9P4QWK4</accession>
<dbReference type="GO" id="GO:0016616">
    <property type="term" value="F:oxidoreductase activity, acting on the CH-OH group of donors, NAD or NADP as acceptor"/>
    <property type="evidence" value="ECO:0007669"/>
    <property type="project" value="TreeGrafter"/>
</dbReference>
<dbReference type="Gene3D" id="3.40.50.720">
    <property type="entry name" value="NAD(P)-binding Rossmann-like Domain"/>
    <property type="match status" value="1"/>
</dbReference>
<dbReference type="SUPFAM" id="SSF51735">
    <property type="entry name" value="NAD(P)-binding Rossmann-fold domains"/>
    <property type="match status" value="1"/>
</dbReference>
<proteinExistence type="predicted"/>
<dbReference type="PANTHER" id="PTHR45458:SF3">
    <property type="entry name" value="CHAIN DEHYDROGENASE (ATSC), PUTATIVE-RELATED"/>
    <property type="match status" value="1"/>
</dbReference>
<dbReference type="EMBL" id="ML996138">
    <property type="protein sequence ID" value="KAF2735258.1"/>
    <property type="molecule type" value="Genomic_DNA"/>
</dbReference>
<dbReference type="Proteomes" id="UP000799444">
    <property type="component" value="Unassembled WGS sequence"/>
</dbReference>
<name>A0A9P4QWK4_9PLEO</name>
<evidence type="ECO:0000313" key="2">
    <source>
        <dbReference type="Proteomes" id="UP000799444"/>
    </source>
</evidence>
<evidence type="ECO:0000313" key="1">
    <source>
        <dbReference type="EMBL" id="KAF2735258.1"/>
    </source>
</evidence>
<organism evidence="1 2">
    <name type="scientific">Polyplosphaeria fusca</name>
    <dbReference type="NCBI Taxonomy" id="682080"/>
    <lineage>
        <taxon>Eukaryota</taxon>
        <taxon>Fungi</taxon>
        <taxon>Dikarya</taxon>
        <taxon>Ascomycota</taxon>
        <taxon>Pezizomycotina</taxon>
        <taxon>Dothideomycetes</taxon>
        <taxon>Pleosporomycetidae</taxon>
        <taxon>Pleosporales</taxon>
        <taxon>Tetraplosphaeriaceae</taxon>
        <taxon>Polyplosphaeria</taxon>
    </lineage>
</organism>
<dbReference type="PRINTS" id="PR00081">
    <property type="entry name" value="GDHRDH"/>
</dbReference>
<dbReference type="AlphaFoldDB" id="A0A9P4QWK4"/>
<comment type="caution">
    <text evidence="1">The sequence shown here is derived from an EMBL/GenBank/DDBJ whole genome shotgun (WGS) entry which is preliminary data.</text>
</comment>
<dbReference type="InterPro" id="IPR052184">
    <property type="entry name" value="SDR_enzymes"/>
</dbReference>
<reference evidence="1" key="1">
    <citation type="journal article" date="2020" name="Stud. Mycol.">
        <title>101 Dothideomycetes genomes: a test case for predicting lifestyles and emergence of pathogens.</title>
        <authorList>
            <person name="Haridas S."/>
            <person name="Albert R."/>
            <person name="Binder M."/>
            <person name="Bloem J."/>
            <person name="Labutti K."/>
            <person name="Salamov A."/>
            <person name="Andreopoulos B."/>
            <person name="Baker S."/>
            <person name="Barry K."/>
            <person name="Bills G."/>
            <person name="Bluhm B."/>
            <person name="Cannon C."/>
            <person name="Castanera R."/>
            <person name="Culley D."/>
            <person name="Daum C."/>
            <person name="Ezra D."/>
            <person name="Gonzalez J."/>
            <person name="Henrissat B."/>
            <person name="Kuo A."/>
            <person name="Liang C."/>
            <person name="Lipzen A."/>
            <person name="Lutzoni F."/>
            <person name="Magnuson J."/>
            <person name="Mondo S."/>
            <person name="Nolan M."/>
            <person name="Ohm R."/>
            <person name="Pangilinan J."/>
            <person name="Park H.-J."/>
            <person name="Ramirez L."/>
            <person name="Alfaro M."/>
            <person name="Sun H."/>
            <person name="Tritt A."/>
            <person name="Yoshinaga Y."/>
            <person name="Zwiers L.-H."/>
            <person name="Turgeon B."/>
            <person name="Goodwin S."/>
            <person name="Spatafora J."/>
            <person name="Crous P."/>
            <person name="Grigoriev I."/>
        </authorList>
    </citation>
    <scope>NUCLEOTIDE SEQUENCE</scope>
    <source>
        <strain evidence="1">CBS 125425</strain>
    </source>
</reference>
<keyword evidence="2" id="KW-1185">Reference proteome</keyword>
<gene>
    <name evidence="1" type="ORF">EJ04DRAFT_492116</name>
</gene>
<dbReference type="InterPro" id="IPR036291">
    <property type="entry name" value="NAD(P)-bd_dom_sf"/>
</dbReference>
<protein>
    <submittedName>
        <fullName evidence="1">NAD(P)-binding protein</fullName>
    </submittedName>
</protein>